<keyword evidence="3" id="KW-0326">Glycosidase</keyword>
<dbReference type="Pfam" id="PF00959">
    <property type="entry name" value="Phage_lysozyme"/>
    <property type="match status" value="1"/>
</dbReference>
<accession>A0ABS8ILS3</accession>
<evidence type="ECO:0000313" key="6">
    <source>
        <dbReference type="Proteomes" id="UP001199525"/>
    </source>
</evidence>
<gene>
    <name evidence="5" type="ORF">LC586_37980</name>
</gene>
<keyword evidence="3" id="KW-0378">Hydrolase</keyword>
<evidence type="ECO:0000256" key="1">
    <source>
        <dbReference type="ARBA" id="ARBA00022529"/>
    </source>
</evidence>
<name>A0ABS8ILS3_9NOSO</name>
<dbReference type="EMBL" id="JAIVFQ010000156">
    <property type="protein sequence ID" value="MCC5604776.1"/>
    <property type="molecule type" value="Genomic_DNA"/>
</dbReference>
<evidence type="ECO:0000256" key="3">
    <source>
        <dbReference type="RuleBase" id="RU003788"/>
    </source>
</evidence>
<dbReference type="SUPFAM" id="SSF53955">
    <property type="entry name" value="Lysozyme-like"/>
    <property type="match status" value="1"/>
</dbReference>
<keyword evidence="1 3" id="KW-0929">Antimicrobial</keyword>
<feature type="region of interest" description="Disordered" evidence="4">
    <location>
        <begin position="552"/>
        <end position="572"/>
    </location>
</feature>
<reference evidence="5 6" key="1">
    <citation type="journal article" date="2021" name="Microorganisms">
        <title>Genome Evolution of Filamentous Cyanobacterium Nostoc Species: From Facultative Symbiosis to Free Living.</title>
        <authorList>
            <person name="Huo D."/>
            <person name="Li H."/>
            <person name="Cai F."/>
            <person name="Guo X."/>
            <person name="Qiao Z."/>
            <person name="Wang W."/>
            <person name="Yu G."/>
            <person name="Li R."/>
        </authorList>
    </citation>
    <scope>NUCLEOTIDE SEQUENCE [LARGE SCALE GENOMIC DNA]</scope>
    <source>
        <strain evidence="5 6">CHAB 5714</strain>
    </source>
</reference>
<dbReference type="Proteomes" id="UP001199525">
    <property type="component" value="Unassembled WGS sequence"/>
</dbReference>
<organism evidence="5 6">
    <name type="scientific">Nostoc favosum CHAB5714</name>
    <dbReference type="NCBI Taxonomy" id="2780399"/>
    <lineage>
        <taxon>Bacteria</taxon>
        <taxon>Bacillati</taxon>
        <taxon>Cyanobacteriota</taxon>
        <taxon>Cyanophyceae</taxon>
        <taxon>Nostocales</taxon>
        <taxon>Nostocaceae</taxon>
        <taxon>Nostoc</taxon>
        <taxon>Nostoc favosum</taxon>
    </lineage>
</organism>
<comment type="catalytic activity">
    <reaction evidence="3">
        <text>Hydrolysis of (1-&gt;4)-beta-linkages between N-acetylmuramic acid and N-acetyl-D-glucosamine residues in a peptidoglycan and between N-acetyl-D-glucosamine residues in chitodextrins.</text>
        <dbReference type="EC" id="3.2.1.17"/>
    </reaction>
</comment>
<dbReference type="InterPro" id="IPR023347">
    <property type="entry name" value="Lysozyme_dom_sf"/>
</dbReference>
<dbReference type="InterPro" id="IPR023346">
    <property type="entry name" value="Lysozyme-like_dom_sf"/>
</dbReference>
<proteinExistence type="inferred from homology"/>
<comment type="similarity">
    <text evidence="3">Belongs to the glycosyl hydrolase 24 family.</text>
</comment>
<comment type="caution">
    <text evidence="5">The sequence shown here is derived from an EMBL/GenBank/DDBJ whole genome shotgun (WGS) entry which is preliminary data.</text>
</comment>
<evidence type="ECO:0000256" key="2">
    <source>
        <dbReference type="ARBA" id="ARBA00022638"/>
    </source>
</evidence>
<dbReference type="EC" id="3.2.1.17" evidence="3"/>
<keyword evidence="6" id="KW-1185">Reference proteome</keyword>
<keyword evidence="2 3" id="KW-0081">Bacteriolytic enzyme</keyword>
<evidence type="ECO:0000256" key="4">
    <source>
        <dbReference type="SAM" id="MobiDB-lite"/>
    </source>
</evidence>
<dbReference type="RefSeq" id="WP_229490868.1">
    <property type="nucleotide sequence ID" value="NZ_JAIVFQ010000156.1"/>
</dbReference>
<dbReference type="InterPro" id="IPR002196">
    <property type="entry name" value="Glyco_hydro_24"/>
</dbReference>
<sequence>MSETKSALDVIKGFEGYSDKAYWDVNHFRAGYGSDTTTLADGTVQPISRESVVNRDDSERDLARRAADFAKGASDTIGADKWNALPGNVQAALTSTAYNYGSLSKVPAIVRAAQAGDIEGIAQGLEGVKGHNDGINSGRRQKEADIVRGAGGTGADYTYTASTEVPLTPTAAVAGTPRVTPEEGPGWVDTAIDAWQQNSPTANILRSSPLADDPNWQKPNVQKLEADLKAANLDPERYAKFLGSSTSEAGYMRQIQYAQADRDRMERLAQAGLKGIVLDFATQALDPVNIAIDGATAAVAPEVILGKYGYKVGRVLSAALAGGAAGLAQSAVNYGFNPNSTQEDLLMGTVVGMGLGAVVGRLKSNPATAREGQGLQDIGHQIIAEHEGVAYVPRGSMGAAYKGDGKFYIDHDALNALEHGDIPTTAFRAVRGDLSARGDASINPGTRAVMGGLVQDGTGKVGGAINGMAASEDKLLLESEHMAAFHRTYQPMRKQFIDAGGTKDDFNSRVFSYIEDRRINRNDFYPEEVRKAGDAFATVRASELKLQKNARVREGGEARPVQGADLTPENKNYVPHEWDTVKVNLLNEHLEEDAVRLTLKGGLRKANLNADEATLDRISAGMLKTLSGRGAGIDKNDFIARVSGADVEDALKALVEHHGISEEDSKAFFAAFKKQKAAKDDAGNPTPFKTRALIDVDYKLPYRPKVRDTGVEWDRDLTLKDLLNTDIEHLNNKYTNRAAGNIALARMHIINPATGETIVNGVTSNAEWAGLLRDLAKKGANSGQTEAQIAMDAKRLNYAYEMIKGTYQHDMSSNGFGKFLRVVQKFNFIRVMNQVGLAQIPELANNVGSAGLTATMQQMPGFRRIVGRDGVMHLKDGFGDDLEAVFGHGLDHWTRTAEERHDAALDAIKASRGQTFEARYQKLNGILDKGARITNMMSGMHGIDTMSRRWAYKAIVQKFANAAAGRASFSEKRLADMGLSPEMFTRVKVELKNVDNVSMDGKKVTGLNLDNWQDKEASEAFRRAVHRKANEVIQKNDIGNMAMWMGTPLGKTLIQFRSFMAASYVKHTLKGLYMHDPEVMINAAIGMAVAAGVYEVQTRINAVGRSDADKYLKDRLSPDKIALAAFSKVGVSSVVPMLVDTAITPMGYKPLFSYSRTSGQASDLWLGNPTKGFVDDIGMAAGAARGIVAGNPSQQELRSLNKLMPFNNAFGYLQLFNASFSGFSERTPSDRRKQTEIFQ</sequence>
<evidence type="ECO:0000313" key="5">
    <source>
        <dbReference type="EMBL" id="MCC5604776.1"/>
    </source>
</evidence>
<protein>
    <recommendedName>
        <fullName evidence="3">Lysozyme</fullName>
        <ecNumber evidence="3">3.2.1.17</ecNumber>
    </recommendedName>
</protein>
<dbReference type="Gene3D" id="1.10.530.40">
    <property type="match status" value="1"/>
</dbReference>